<reference evidence="1 2" key="1">
    <citation type="journal article" date="2012" name="PLoS Pathog.">
        <title>Diverse lifestyles and strategies of plant pathogenesis encoded in the genomes of eighteen Dothideomycetes fungi.</title>
        <authorList>
            <person name="Ohm R.A."/>
            <person name="Feau N."/>
            <person name="Henrissat B."/>
            <person name="Schoch C.L."/>
            <person name="Horwitz B.A."/>
            <person name="Barry K.W."/>
            <person name="Condon B.J."/>
            <person name="Copeland A.C."/>
            <person name="Dhillon B."/>
            <person name="Glaser F."/>
            <person name="Hesse C.N."/>
            <person name="Kosti I."/>
            <person name="LaButti K."/>
            <person name="Lindquist E.A."/>
            <person name="Lucas S."/>
            <person name="Salamov A.A."/>
            <person name="Bradshaw R.E."/>
            <person name="Ciuffetti L."/>
            <person name="Hamelin R.C."/>
            <person name="Kema G.H.J."/>
            <person name="Lawrence C."/>
            <person name="Scott J.A."/>
            <person name="Spatafora J.W."/>
            <person name="Turgeon B.G."/>
            <person name="de Wit P.J.G.M."/>
            <person name="Zhong S."/>
            <person name="Goodwin S.B."/>
            <person name="Grigoriev I.V."/>
        </authorList>
    </citation>
    <scope>NUCLEOTIDE SEQUENCE [LARGE SCALE GENOMIC DNA]</scope>
    <source>
        <strain evidence="1 2">CIRAD86</strain>
    </source>
</reference>
<organism evidence="1 2">
    <name type="scientific">Pseudocercospora fijiensis (strain CIRAD86)</name>
    <name type="common">Black leaf streak disease fungus</name>
    <name type="synonym">Mycosphaerella fijiensis</name>
    <dbReference type="NCBI Taxonomy" id="383855"/>
    <lineage>
        <taxon>Eukaryota</taxon>
        <taxon>Fungi</taxon>
        <taxon>Dikarya</taxon>
        <taxon>Ascomycota</taxon>
        <taxon>Pezizomycotina</taxon>
        <taxon>Dothideomycetes</taxon>
        <taxon>Dothideomycetidae</taxon>
        <taxon>Mycosphaerellales</taxon>
        <taxon>Mycosphaerellaceae</taxon>
        <taxon>Pseudocercospora</taxon>
    </lineage>
</organism>
<dbReference type="KEGG" id="pfj:MYCFIDRAFT_80045"/>
<keyword evidence="2" id="KW-1185">Reference proteome</keyword>
<dbReference type="AlphaFoldDB" id="N1Q7K4"/>
<dbReference type="VEuPathDB" id="FungiDB:MYCFIDRAFT_80045"/>
<name>N1Q7K4_PSEFD</name>
<dbReference type="HOGENOM" id="CLU_1496867_0_0_1"/>
<dbReference type="Proteomes" id="UP000016932">
    <property type="component" value="Unassembled WGS sequence"/>
</dbReference>
<evidence type="ECO:0000313" key="2">
    <source>
        <dbReference type="Proteomes" id="UP000016932"/>
    </source>
</evidence>
<dbReference type="RefSeq" id="XP_007920537.1">
    <property type="nucleotide sequence ID" value="XM_007922346.1"/>
</dbReference>
<protein>
    <submittedName>
        <fullName evidence="1">Uncharacterized protein</fullName>
    </submittedName>
</protein>
<proteinExistence type="predicted"/>
<gene>
    <name evidence="1" type="ORF">MYCFIDRAFT_80045</name>
</gene>
<dbReference type="OrthoDB" id="3636901at2759"/>
<dbReference type="GeneID" id="19341662"/>
<evidence type="ECO:0000313" key="1">
    <source>
        <dbReference type="EMBL" id="EME88664.1"/>
    </source>
</evidence>
<sequence>MLYSFIGSIAPLYSEDAYRARIELLEKRILALQTTWLGDQLMDDKILCDRLYARQAGGATQAEYDWFVRRIQFQHAYLVRRFFARLYPDPDSRKFSRRGEALNRLDKMEFGHAPDDIGTADLRLFLNWHHWQKEAEKLKVLLSMDYDTAREMPHAIWREYKAARQAARQLYGHEMKCMGD</sequence>
<dbReference type="EMBL" id="KB446555">
    <property type="protein sequence ID" value="EME88664.1"/>
    <property type="molecule type" value="Genomic_DNA"/>
</dbReference>
<accession>N1Q7K4</accession>